<organism evidence="2">
    <name type="scientific">Leucothrix mucor</name>
    <dbReference type="NCBI Taxonomy" id="45248"/>
    <lineage>
        <taxon>Bacteria</taxon>
        <taxon>Pseudomonadati</taxon>
        <taxon>Pseudomonadota</taxon>
        <taxon>Gammaproteobacteria</taxon>
        <taxon>Thiotrichales</taxon>
        <taxon>Thiotrichaceae</taxon>
        <taxon>Leucothrix</taxon>
    </lineage>
</organism>
<evidence type="ECO:0008006" key="3">
    <source>
        <dbReference type="Google" id="ProtNLM"/>
    </source>
</evidence>
<name>A0A7V2T2N9_LEUMU</name>
<sequence>MKYVSIFMRVFLLGVLLGALASCGGGSYTGDRTILNTGWNQNGVGPHSNTTACSKYNAAFAWTIIRERSQHLPTQAWEDGMNNDEIGNIFGDMPLGVRGTTSATVVQYINTHPTELNANVRVINTIDQMRNIPLGTMVLGEIDAGIFGIQDHFYTIRGRTSFQRNATGNWQLMGDHYNSWGGQIQVGFIQGTELPVEVILLRRR</sequence>
<dbReference type="AlphaFoldDB" id="A0A7V2T2N9"/>
<proteinExistence type="predicted"/>
<dbReference type="PROSITE" id="PS51257">
    <property type="entry name" value="PROKAR_LIPOPROTEIN"/>
    <property type="match status" value="1"/>
</dbReference>
<feature type="chain" id="PRO_5030776743" description="Lipoprotein" evidence="1">
    <location>
        <begin position="22"/>
        <end position="204"/>
    </location>
</feature>
<accession>A0A7V2T2N9</accession>
<gene>
    <name evidence="2" type="ORF">ENJ51_12295</name>
</gene>
<evidence type="ECO:0000313" key="2">
    <source>
        <dbReference type="EMBL" id="HFC93580.1"/>
    </source>
</evidence>
<dbReference type="EMBL" id="DRMS01000466">
    <property type="protein sequence ID" value="HFC93580.1"/>
    <property type="molecule type" value="Genomic_DNA"/>
</dbReference>
<feature type="signal peptide" evidence="1">
    <location>
        <begin position="1"/>
        <end position="21"/>
    </location>
</feature>
<evidence type="ECO:0000256" key="1">
    <source>
        <dbReference type="SAM" id="SignalP"/>
    </source>
</evidence>
<comment type="caution">
    <text evidence="2">The sequence shown here is derived from an EMBL/GenBank/DDBJ whole genome shotgun (WGS) entry which is preliminary data.</text>
</comment>
<reference evidence="2" key="1">
    <citation type="journal article" date="2020" name="mSystems">
        <title>Genome- and Community-Level Interaction Insights into Carbon Utilization and Element Cycling Functions of Hydrothermarchaeota in Hydrothermal Sediment.</title>
        <authorList>
            <person name="Zhou Z."/>
            <person name="Liu Y."/>
            <person name="Xu W."/>
            <person name="Pan J."/>
            <person name="Luo Z.H."/>
            <person name="Li M."/>
        </authorList>
    </citation>
    <scope>NUCLEOTIDE SEQUENCE [LARGE SCALE GENOMIC DNA]</scope>
    <source>
        <strain evidence="2">HyVt-493</strain>
    </source>
</reference>
<protein>
    <recommendedName>
        <fullName evidence="3">Lipoprotein</fullName>
    </recommendedName>
</protein>
<dbReference type="Proteomes" id="UP000885750">
    <property type="component" value="Unassembled WGS sequence"/>
</dbReference>
<keyword evidence="1" id="KW-0732">Signal</keyword>